<dbReference type="InterPro" id="IPR036005">
    <property type="entry name" value="Creatinase/aminopeptidase-like"/>
</dbReference>
<dbReference type="InterPro" id="IPR029149">
    <property type="entry name" value="Creatin/AminoP/Spt16_N"/>
</dbReference>
<accession>Q4PJ91</accession>
<dbReference type="GO" id="GO:0005737">
    <property type="term" value="C:cytoplasm"/>
    <property type="evidence" value="ECO:0007669"/>
    <property type="project" value="UniProtKB-ARBA"/>
</dbReference>
<evidence type="ECO:0000313" key="8">
    <source>
        <dbReference type="EMBL" id="AAY82743.1"/>
    </source>
</evidence>
<dbReference type="EMBL" id="DQ088854">
    <property type="protein sequence ID" value="AAY82743.1"/>
    <property type="molecule type" value="Genomic_DNA"/>
</dbReference>
<evidence type="ECO:0000256" key="1">
    <source>
        <dbReference type="ARBA" id="ARBA00008766"/>
    </source>
</evidence>
<dbReference type="FunFam" id="3.90.230.10:FF:000007">
    <property type="entry name" value="Xaa-Pro aminopeptidase P"/>
    <property type="match status" value="1"/>
</dbReference>
<dbReference type="Pfam" id="PF00557">
    <property type="entry name" value="Peptidase_M24"/>
    <property type="match status" value="1"/>
</dbReference>
<protein>
    <submittedName>
        <fullName evidence="8">Probable aminopeptidase</fullName>
    </submittedName>
</protein>
<keyword evidence="4" id="KW-0464">Manganese</keyword>
<dbReference type="PANTHER" id="PTHR43763:SF20">
    <property type="entry name" value="XAA-PRO AMINOPEPTIDASE APEPP"/>
    <property type="match status" value="1"/>
</dbReference>
<keyword evidence="8" id="KW-0645">Protease</keyword>
<dbReference type="PANTHER" id="PTHR43763">
    <property type="entry name" value="XAA-PRO AMINOPEPTIDASE 1"/>
    <property type="match status" value="1"/>
</dbReference>
<evidence type="ECO:0000259" key="6">
    <source>
        <dbReference type="Pfam" id="PF01321"/>
    </source>
</evidence>
<dbReference type="InterPro" id="IPR050422">
    <property type="entry name" value="X-Pro_aminopeptidase_P"/>
</dbReference>
<evidence type="ECO:0000256" key="4">
    <source>
        <dbReference type="ARBA" id="ARBA00023211"/>
    </source>
</evidence>
<feature type="domain" description="Peptidase M24" evidence="5">
    <location>
        <begin position="287"/>
        <end position="498"/>
    </location>
</feature>
<feature type="domain" description="Creatinase N-terminal" evidence="6">
    <location>
        <begin position="4"/>
        <end position="122"/>
    </location>
</feature>
<dbReference type="InterPro" id="IPR000587">
    <property type="entry name" value="Creatinase_N"/>
</dbReference>
<dbReference type="AlphaFoldDB" id="Q4PJ91"/>
<dbReference type="SUPFAM" id="SSF55920">
    <property type="entry name" value="Creatinase/aminopeptidase"/>
    <property type="match status" value="1"/>
</dbReference>
<evidence type="ECO:0000259" key="7">
    <source>
        <dbReference type="Pfam" id="PF16188"/>
    </source>
</evidence>
<dbReference type="GO" id="GO:0046872">
    <property type="term" value="F:metal ion binding"/>
    <property type="evidence" value="ECO:0007669"/>
    <property type="project" value="UniProtKB-KW"/>
</dbReference>
<dbReference type="Pfam" id="PF16189">
    <property type="entry name" value="Creatinase_N_2"/>
    <property type="match status" value="1"/>
</dbReference>
<dbReference type="Pfam" id="PF16188">
    <property type="entry name" value="Peptidase_M24_C"/>
    <property type="match status" value="1"/>
</dbReference>
<dbReference type="InterPro" id="IPR032416">
    <property type="entry name" value="Peptidase_M24_C"/>
</dbReference>
<feature type="domain" description="Peptidase M24 C-terminal" evidence="7">
    <location>
        <begin position="504"/>
        <end position="556"/>
    </location>
</feature>
<reference evidence="8" key="1">
    <citation type="journal article" date="2005" name="PLoS Biol.">
        <title>New insights into metabolic properties of marine bacteria encoding proteorhodopsins.</title>
        <authorList>
            <person name="Sabehi G."/>
            <person name="Loy A."/>
            <person name="Jung K.H."/>
            <person name="Partha R."/>
            <person name="Spudich J.L."/>
            <person name="Isaacson T."/>
            <person name="Hirschberg J."/>
            <person name="Wagner M."/>
            <person name="Beja O."/>
        </authorList>
    </citation>
    <scope>NUCLEOTIDE SEQUENCE</scope>
</reference>
<dbReference type="CDD" id="cd01085">
    <property type="entry name" value="APP"/>
    <property type="match status" value="1"/>
</dbReference>
<name>Q4PJ91_9BACT</name>
<evidence type="ECO:0000256" key="3">
    <source>
        <dbReference type="ARBA" id="ARBA00022801"/>
    </source>
</evidence>
<keyword evidence="2" id="KW-0479">Metal-binding</keyword>
<dbReference type="Gene3D" id="3.90.230.10">
    <property type="entry name" value="Creatinase/methionine aminopeptidase superfamily"/>
    <property type="match status" value="1"/>
</dbReference>
<dbReference type="Pfam" id="PF01321">
    <property type="entry name" value="Creatinase_N"/>
    <property type="match status" value="1"/>
</dbReference>
<dbReference type="InterPro" id="IPR000994">
    <property type="entry name" value="Pept_M24"/>
</dbReference>
<comment type="similarity">
    <text evidence="1">Belongs to the peptidase M24B family.</text>
</comment>
<organism evidence="8">
    <name type="scientific">uncultured bacterium eBACmed18B02</name>
    <dbReference type="NCBI Taxonomy" id="334275"/>
    <lineage>
        <taxon>Bacteria</taxon>
        <taxon>environmental samples</taxon>
    </lineage>
</organism>
<keyword evidence="8" id="KW-0031">Aminopeptidase</keyword>
<dbReference type="InterPro" id="IPR033740">
    <property type="entry name" value="Pept_M24B"/>
</dbReference>
<dbReference type="Gene3D" id="3.40.350.10">
    <property type="entry name" value="Creatinase/prolidase N-terminal domain"/>
    <property type="match status" value="2"/>
</dbReference>
<proteinExistence type="inferred from homology"/>
<dbReference type="GO" id="GO:0070006">
    <property type="term" value="F:metalloaminopeptidase activity"/>
    <property type="evidence" value="ECO:0007669"/>
    <property type="project" value="InterPro"/>
</dbReference>
<evidence type="ECO:0000259" key="5">
    <source>
        <dbReference type="Pfam" id="PF00557"/>
    </source>
</evidence>
<evidence type="ECO:0000256" key="2">
    <source>
        <dbReference type="ARBA" id="ARBA00022723"/>
    </source>
</evidence>
<dbReference type="SUPFAM" id="SSF53092">
    <property type="entry name" value="Creatinase/prolidase N-terminal domain"/>
    <property type="match status" value="1"/>
</dbReference>
<keyword evidence="3" id="KW-0378">Hydrolase</keyword>
<sequence length="559" mass="64964">MNKIKILRNKLKQYNIDGYVVPKNDDFFTEYSKVNRLKVISNFSGSAGLAIILKNKNYLFTDGRYTIQSQIECGKNFKIVGIEKLVKCNLFKNLTLGIDPKLFTYKQINKFFLKLNKVKFINENLIDQIEKFKVNDTHSFFHLNKNIVGESRNSKLTKVSRYLKKNKSDYLFISAPENVAWTLNIRGKDGPNAPMPNSRLIVSKTKKIYLIANKIKCKKIINQKIINSNQIIDLSEILKLKGDSFIIDENTCSIYFENLIKSKFKIKKKEDPIYYFKSIKNKTEISHMIKSHIYDGAALTKFLYWIKNTNKKQITEVQAQNKLEKFRKQNKNYLYPSFDTIAGTGKNGAIVHYRAKPDNCRIIRKKDIFLCDSGGQYKYGTTDVTRTLCFSKQSQNIKNIYTKVLKGHIAVATTDLKKDNIGKKIDIRARKFLKKSNLDYAHGTGHGVGFFLNVHEGPQSISKINKVKIKEGMILSNEPGFYKKNKFGIRIENLVYVKRQNKRLFFENLTTVPIEKDLINFNLLTNFEKNYLFKYHLNVYSKISKFLNSNEKKWLSSLI</sequence>